<dbReference type="EMBL" id="OIVN01001221">
    <property type="protein sequence ID" value="SPC91346.1"/>
    <property type="molecule type" value="Genomic_DNA"/>
</dbReference>
<organism evidence="1">
    <name type="scientific">Fagus sylvatica</name>
    <name type="common">Beechnut</name>
    <dbReference type="NCBI Taxonomy" id="28930"/>
    <lineage>
        <taxon>Eukaryota</taxon>
        <taxon>Viridiplantae</taxon>
        <taxon>Streptophyta</taxon>
        <taxon>Embryophyta</taxon>
        <taxon>Tracheophyta</taxon>
        <taxon>Spermatophyta</taxon>
        <taxon>Magnoliopsida</taxon>
        <taxon>eudicotyledons</taxon>
        <taxon>Gunneridae</taxon>
        <taxon>Pentapetalae</taxon>
        <taxon>rosids</taxon>
        <taxon>fabids</taxon>
        <taxon>Fagales</taxon>
        <taxon>Fagaceae</taxon>
        <taxon>Fagus</taxon>
    </lineage>
</organism>
<accession>A0A2N9FKN8</accession>
<reference evidence="1" key="1">
    <citation type="submission" date="2018-02" db="EMBL/GenBank/DDBJ databases">
        <authorList>
            <person name="Cohen D.B."/>
            <person name="Kent A.D."/>
        </authorList>
    </citation>
    <scope>NUCLEOTIDE SEQUENCE</scope>
</reference>
<name>A0A2N9FKN8_FAGSY</name>
<proteinExistence type="predicted"/>
<dbReference type="AlphaFoldDB" id="A0A2N9FKN8"/>
<gene>
    <name evidence="1" type="ORF">FSB_LOCUS19228</name>
</gene>
<sequence>MAINEPWRPCFEELTKTEKKTMPSSEETPQLELKPLPSFFKYAYLVPVYGKLRTRCDDPYIVKEVFDRGAMVIEDPRNGRILKVNGQRLRPYMGRVVPVEEIMSLELDTYKDAS</sequence>
<protein>
    <submittedName>
        <fullName evidence="1">Uncharacterized protein</fullName>
    </submittedName>
</protein>
<evidence type="ECO:0000313" key="1">
    <source>
        <dbReference type="EMBL" id="SPC91346.1"/>
    </source>
</evidence>